<evidence type="ECO:0000256" key="6">
    <source>
        <dbReference type="ARBA" id="ARBA00023004"/>
    </source>
</evidence>
<keyword evidence="14" id="KW-1185">Reference proteome</keyword>
<protein>
    <recommendedName>
        <fullName evidence="12">HhH-GPD domain-containing protein</fullName>
    </recommendedName>
</protein>
<evidence type="ECO:0000259" key="12">
    <source>
        <dbReference type="SMART" id="SM00478"/>
    </source>
</evidence>
<name>A0A6A6L5A7_HEVBR</name>
<keyword evidence="6" id="KW-0408">Iron</keyword>
<dbReference type="InterPro" id="IPR003651">
    <property type="entry name" value="Endonuclease3_FeS-loop_motif"/>
</dbReference>
<evidence type="ECO:0000256" key="1">
    <source>
        <dbReference type="ARBA" id="ARBA00001966"/>
    </source>
</evidence>
<feature type="region of interest" description="Disordered" evidence="11">
    <location>
        <begin position="41"/>
        <end position="66"/>
    </location>
</feature>
<evidence type="ECO:0000256" key="4">
    <source>
        <dbReference type="ARBA" id="ARBA00022485"/>
    </source>
</evidence>
<keyword evidence="7" id="KW-0411">Iron-sulfur</keyword>
<dbReference type="Gene3D" id="1.10.1670.10">
    <property type="entry name" value="Helix-hairpin-Helix base-excision DNA repair enzymes (C-terminal)"/>
    <property type="match status" value="1"/>
</dbReference>
<keyword evidence="9" id="KW-0539">Nucleus</keyword>
<dbReference type="GO" id="GO:0003906">
    <property type="term" value="F:DNA-(apurinic or apyrimidinic site) endonuclease activity"/>
    <property type="evidence" value="ECO:0007669"/>
    <property type="project" value="UniProtKB-ARBA"/>
</dbReference>
<evidence type="ECO:0000256" key="10">
    <source>
        <dbReference type="SAM" id="Coils"/>
    </source>
</evidence>
<dbReference type="GO" id="GO:0051539">
    <property type="term" value="F:4 iron, 4 sulfur cluster binding"/>
    <property type="evidence" value="ECO:0007669"/>
    <property type="project" value="UniProtKB-KW"/>
</dbReference>
<evidence type="ECO:0000313" key="13">
    <source>
        <dbReference type="EMBL" id="KAF2294849.1"/>
    </source>
</evidence>
<evidence type="ECO:0000256" key="8">
    <source>
        <dbReference type="ARBA" id="ARBA00023125"/>
    </source>
</evidence>
<dbReference type="EMBL" id="JAAGAX010000013">
    <property type="protein sequence ID" value="KAF2294849.1"/>
    <property type="molecule type" value="Genomic_DNA"/>
</dbReference>
<comment type="cofactor">
    <cofactor evidence="1">
        <name>[4Fe-4S] cluster</name>
        <dbReference type="ChEBI" id="CHEBI:49883"/>
    </cofactor>
</comment>
<dbReference type="GO" id="GO:0006284">
    <property type="term" value="P:base-excision repair"/>
    <property type="evidence" value="ECO:0007669"/>
    <property type="project" value="InterPro"/>
</dbReference>
<dbReference type="GO" id="GO:0005634">
    <property type="term" value="C:nucleus"/>
    <property type="evidence" value="ECO:0007669"/>
    <property type="project" value="UniProtKB-SubCell"/>
</dbReference>
<dbReference type="GO" id="GO:0141166">
    <property type="term" value="P:chromosomal 5-methylcytosine DNA demethylation pathway"/>
    <property type="evidence" value="ECO:0007669"/>
    <property type="project" value="InterPro"/>
</dbReference>
<dbReference type="SMART" id="SM00525">
    <property type="entry name" value="FES"/>
    <property type="match status" value="1"/>
</dbReference>
<accession>A0A6A6L5A7</accession>
<reference evidence="13 14" key="1">
    <citation type="journal article" date="2020" name="Mol. Plant">
        <title>The Chromosome-Based Rubber Tree Genome Provides New Insights into Spurge Genome Evolution and Rubber Biosynthesis.</title>
        <authorList>
            <person name="Liu J."/>
            <person name="Shi C."/>
            <person name="Shi C.C."/>
            <person name="Li W."/>
            <person name="Zhang Q.J."/>
            <person name="Zhang Y."/>
            <person name="Li K."/>
            <person name="Lu H.F."/>
            <person name="Shi C."/>
            <person name="Zhu S.T."/>
            <person name="Xiao Z.Y."/>
            <person name="Nan H."/>
            <person name="Yue Y."/>
            <person name="Zhu X.G."/>
            <person name="Wu Y."/>
            <person name="Hong X.N."/>
            <person name="Fan G.Y."/>
            <person name="Tong Y."/>
            <person name="Zhang D."/>
            <person name="Mao C.L."/>
            <person name="Liu Y.L."/>
            <person name="Hao S.J."/>
            <person name="Liu W.Q."/>
            <person name="Lv M.Q."/>
            <person name="Zhang H.B."/>
            <person name="Liu Y."/>
            <person name="Hu-Tang G.R."/>
            <person name="Wang J.P."/>
            <person name="Wang J.H."/>
            <person name="Sun Y.H."/>
            <person name="Ni S.B."/>
            <person name="Chen W.B."/>
            <person name="Zhang X.C."/>
            <person name="Jiao Y.N."/>
            <person name="Eichler E.E."/>
            <person name="Li G.H."/>
            <person name="Liu X."/>
            <person name="Gao L.Z."/>
        </authorList>
    </citation>
    <scope>NUCLEOTIDE SEQUENCE [LARGE SCALE GENOMIC DNA]</scope>
    <source>
        <strain evidence="14">cv. GT1</strain>
        <tissue evidence="13">Leaf</tissue>
    </source>
</reference>
<keyword evidence="5" id="KW-0479">Metal-binding</keyword>
<comment type="similarity">
    <text evidence="3">Belongs to the DNA glycosylase family. DEMETER subfamily.</text>
</comment>
<organism evidence="13 14">
    <name type="scientific">Hevea brasiliensis</name>
    <name type="common">Para rubber tree</name>
    <name type="synonym">Siphonia brasiliensis</name>
    <dbReference type="NCBI Taxonomy" id="3981"/>
    <lineage>
        <taxon>Eukaryota</taxon>
        <taxon>Viridiplantae</taxon>
        <taxon>Streptophyta</taxon>
        <taxon>Embryophyta</taxon>
        <taxon>Tracheophyta</taxon>
        <taxon>Spermatophyta</taxon>
        <taxon>Magnoliopsida</taxon>
        <taxon>eudicotyledons</taxon>
        <taxon>Gunneridae</taxon>
        <taxon>Pentapetalae</taxon>
        <taxon>rosids</taxon>
        <taxon>fabids</taxon>
        <taxon>Malpighiales</taxon>
        <taxon>Euphorbiaceae</taxon>
        <taxon>Crotonoideae</taxon>
        <taxon>Micrandreae</taxon>
        <taxon>Hevea</taxon>
    </lineage>
</organism>
<evidence type="ECO:0000256" key="3">
    <source>
        <dbReference type="ARBA" id="ARBA00005646"/>
    </source>
</evidence>
<dbReference type="PANTHER" id="PTHR46213">
    <property type="entry name" value="TRANSCRIPTIONAL ACTIVATOR DEMETER"/>
    <property type="match status" value="1"/>
</dbReference>
<evidence type="ECO:0000256" key="7">
    <source>
        <dbReference type="ARBA" id="ARBA00023014"/>
    </source>
</evidence>
<dbReference type="SUPFAM" id="SSF48150">
    <property type="entry name" value="DNA-glycosylase"/>
    <property type="match status" value="1"/>
</dbReference>
<sequence length="693" mass="78975">MDRQDKHCRDHSHSPKKKNCHHKILLIPQLSKQWSRIGSYSASNSEAEDHANECTHSKNPNTSLTNLPQVESTTLFEEFYSRVSGRSLFHLQSRQGKKQTEYIENSQQQWPRLETLDNSLKGSPTFYQQINFNNPKMQVPVVPSCNYQLYKTVQSEILDEESVVLNREESISSWPSSASIFNKEKDASCTSKRVVQGTESVAISTAQQYGSSSYQETQMVDPHSFLSKQMMHEQISPKPYHGFQPHKIEKTFQLERKSMAETANLADAQVNGQCSYEQHISNIPNLKEKVFGVQERIALVDKHTHSENELAKSNLKEQVNFTNIENLNARKAKAGGKKKDAIDWDSLRKQVLANGRRKERSQNTMDSLDYEAMRCANVNKISANIKERGMNNMLAERIKEFLNRLVREHGSIDLEWLRDVPPDKAKDYLLSIRGLGLKSVECVRLLTLHHVAFPVDTNVGRIAVRLGWVPLQPLPESLQLHLLQLYPVLESIQKYLWPRLCKLDQRTLYELHYQLITFGKVFCTKNKPNCNACPMRAECRHFASAFASARLVLPGPEEKSILTSTVPLRMEKGPGIVIDPITLPPPGENPFKRGVSDIISCLPIIEEPATPEQEHTEVTEIDMEDINNEDTDEITTIKLNMEELTMNLQNYMQANMELQECDMSKALVALNPEAAYVPTKLKNVSGLRTEHQV</sequence>
<dbReference type="GO" id="GO:0046872">
    <property type="term" value="F:metal ion binding"/>
    <property type="evidence" value="ECO:0007669"/>
    <property type="project" value="UniProtKB-KW"/>
</dbReference>
<dbReference type="InterPro" id="IPR011257">
    <property type="entry name" value="DNA_glycosylase"/>
</dbReference>
<dbReference type="GO" id="GO:0019104">
    <property type="term" value="F:DNA N-glycosylase activity"/>
    <property type="evidence" value="ECO:0007669"/>
    <property type="project" value="InterPro"/>
</dbReference>
<evidence type="ECO:0000256" key="2">
    <source>
        <dbReference type="ARBA" id="ARBA00004123"/>
    </source>
</evidence>
<feature type="compositionally biased region" description="Basic and acidic residues" evidence="11">
    <location>
        <begin position="47"/>
        <end position="56"/>
    </location>
</feature>
<dbReference type="PANTHER" id="PTHR46213:SF24">
    <property type="entry name" value="HHH-GPD DOMAIN-CONTAINING PROTEIN"/>
    <property type="match status" value="1"/>
</dbReference>
<feature type="domain" description="HhH-GPD" evidence="12">
    <location>
        <begin position="359"/>
        <end position="521"/>
    </location>
</feature>
<dbReference type="SMART" id="SM00478">
    <property type="entry name" value="ENDO3c"/>
    <property type="match status" value="1"/>
</dbReference>
<dbReference type="InterPro" id="IPR003265">
    <property type="entry name" value="HhH-GPD_domain"/>
</dbReference>
<dbReference type="InterPro" id="IPR023170">
    <property type="entry name" value="HhH_base_excis_C"/>
</dbReference>
<dbReference type="GO" id="GO:0035514">
    <property type="term" value="F:DNA demethylase activity"/>
    <property type="evidence" value="ECO:0007669"/>
    <property type="project" value="InterPro"/>
</dbReference>
<comment type="caution">
    <text evidence="13">The sequence shown here is derived from an EMBL/GenBank/DDBJ whole genome shotgun (WGS) entry which is preliminary data.</text>
</comment>
<evidence type="ECO:0000256" key="5">
    <source>
        <dbReference type="ARBA" id="ARBA00022723"/>
    </source>
</evidence>
<comment type="subcellular location">
    <subcellularLocation>
        <location evidence="2">Nucleus</location>
    </subcellularLocation>
</comment>
<keyword evidence="4" id="KW-0004">4Fe-4S</keyword>
<evidence type="ECO:0000313" key="14">
    <source>
        <dbReference type="Proteomes" id="UP000467840"/>
    </source>
</evidence>
<dbReference type="FunFam" id="1.10.1670.10:FF:000004">
    <property type="entry name" value="DNA glycosylase/AP lyase ROS1"/>
    <property type="match status" value="1"/>
</dbReference>
<feature type="compositionally biased region" description="Polar residues" evidence="11">
    <location>
        <begin position="57"/>
        <end position="66"/>
    </location>
</feature>
<dbReference type="InterPro" id="IPR044811">
    <property type="entry name" value="DME/ROS1"/>
</dbReference>
<dbReference type="AlphaFoldDB" id="A0A6A6L5A7"/>
<dbReference type="GO" id="GO:0003677">
    <property type="term" value="F:DNA binding"/>
    <property type="evidence" value="ECO:0007669"/>
    <property type="project" value="UniProtKB-KW"/>
</dbReference>
<evidence type="ECO:0000256" key="11">
    <source>
        <dbReference type="SAM" id="MobiDB-lite"/>
    </source>
</evidence>
<gene>
    <name evidence="13" type="ORF">GH714_022499</name>
</gene>
<evidence type="ECO:0000256" key="9">
    <source>
        <dbReference type="ARBA" id="ARBA00023242"/>
    </source>
</evidence>
<dbReference type="CDD" id="cd00056">
    <property type="entry name" value="ENDO3c"/>
    <property type="match status" value="1"/>
</dbReference>
<feature type="coiled-coil region" evidence="10">
    <location>
        <begin position="634"/>
        <end position="661"/>
    </location>
</feature>
<keyword evidence="10" id="KW-0175">Coiled coil</keyword>
<proteinExistence type="inferred from homology"/>
<keyword evidence="8" id="KW-0238">DNA-binding</keyword>
<dbReference type="Proteomes" id="UP000467840">
    <property type="component" value="Chromosome 7"/>
</dbReference>